<evidence type="ECO:0000259" key="6">
    <source>
        <dbReference type="PROSITE" id="PS50847"/>
    </source>
</evidence>
<dbReference type="NCBIfam" id="TIGR01167">
    <property type="entry name" value="LPXTG_anchor"/>
    <property type="match status" value="1"/>
</dbReference>
<feature type="compositionally biased region" description="Polar residues" evidence="5">
    <location>
        <begin position="198"/>
        <end position="210"/>
    </location>
</feature>
<evidence type="ECO:0000256" key="1">
    <source>
        <dbReference type="ARBA" id="ARBA00022512"/>
    </source>
</evidence>
<dbReference type="Pfam" id="PF17966">
    <property type="entry name" value="Muc_B2"/>
    <property type="match status" value="21"/>
</dbReference>
<dbReference type="Gene3D" id="2.60.40.4300">
    <property type="match status" value="21"/>
</dbReference>
<feature type="region of interest" description="Disordered" evidence="5">
    <location>
        <begin position="64"/>
        <end position="233"/>
    </location>
</feature>
<feature type="compositionally biased region" description="Basic and acidic residues" evidence="5">
    <location>
        <begin position="153"/>
        <end position="181"/>
    </location>
</feature>
<protein>
    <submittedName>
        <fullName evidence="7">LPXTG cell wall anchor domain-containing protein</fullName>
    </submittedName>
</protein>
<dbReference type="InterPro" id="IPR019931">
    <property type="entry name" value="LPXTG_anchor"/>
</dbReference>
<dbReference type="InterPro" id="IPR041558">
    <property type="entry name" value="MucBP_2"/>
</dbReference>
<dbReference type="Gene3D" id="3.10.20.470">
    <property type="match status" value="21"/>
</dbReference>
<organism evidence="7 8">
    <name type="scientific">Ligilactobacillus murinus</name>
    <dbReference type="NCBI Taxonomy" id="1622"/>
    <lineage>
        <taxon>Bacteria</taxon>
        <taxon>Bacillati</taxon>
        <taxon>Bacillota</taxon>
        <taxon>Bacilli</taxon>
        <taxon>Lactobacillales</taxon>
        <taxon>Lactobacillaceae</taxon>
        <taxon>Ligilactobacillus</taxon>
    </lineage>
</organism>
<dbReference type="Proteomes" id="UP000463931">
    <property type="component" value="Chromosome"/>
</dbReference>
<dbReference type="InterPro" id="IPR022263">
    <property type="entry name" value="KxYKxGKxW"/>
</dbReference>
<feature type="domain" description="Gram-positive cocci surface proteins LPxTG" evidence="6">
    <location>
        <begin position="5633"/>
        <end position="5673"/>
    </location>
</feature>
<dbReference type="RefSeq" id="WP_163592366.1">
    <property type="nucleotide sequence ID" value="NZ_CP040852.1"/>
</dbReference>
<keyword evidence="4" id="KW-0572">Peptidoglycan-anchor</keyword>
<evidence type="ECO:0000256" key="3">
    <source>
        <dbReference type="ARBA" id="ARBA00022729"/>
    </source>
</evidence>
<dbReference type="InterPro" id="IPR041495">
    <property type="entry name" value="Mub_B2"/>
</dbReference>
<dbReference type="EMBL" id="CP040852">
    <property type="protein sequence ID" value="QIA89790.1"/>
    <property type="molecule type" value="Genomic_DNA"/>
</dbReference>
<keyword evidence="3" id="KW-0732">Signal</keyword>
<feature type="compositionally biased region" description="Polar residues" evidence="5">
    <location>
        <begin position="141"/>
        <end position="152"/>
    </location>
</feature>
<evidence type="ECO:0000256" key="2">
    <source>
        <dbReference type="ARBA" id="ARBA00022525"/>
    </source>
</evidence>
<keyword evidence="1" id="KW-0134">Cell wall</keyword>
<sequence length="5673" mass="617293">MLRYNANSRLFKYTTEEKKRYKLYKKKKMWVVAGMSLFSTATLVNANASADELSTTAVAIDGTQKAATQSEENKTNDETLKEEVTTENKASEKENDITENKASEKEADITENKVSEKETDTVEDKTLEKEEVHVEEKLTPDTVSELTNSEVTTEPKQDQAESVTKERPKIEPQTDRVEETKASATLAPKEAPLEAANETLTAPTSETETSVSEKDADKKEQTPQIQGQEVTSDKADVILNASDRLSGGAVFRRVVDQATKETISLLATPASAEPQADGASIERSIKVSSVTKGTQTGILSDPKKLADNSTEYILTSDIFFSGEPKVGMTVTYTGKNGDTFSMRVVPGENTASDYYNNPGYEMRPSGNPIKEWKDGSYLFTWTITGAPENVSVARTQTIPAVPFFRENTSVEGNYKPYFSGSDSGILKPGASYSLKFFINGQAAPADTTVKFVADKILKIKRTYIATDSSAFPNRDKTNKTTDTNYVYQVKVGLAPLVSGRSPYVKTAALNYTVPVPEHFLLDVDATTEYLNKTTHKGTDPYRGGNTKVTQPGGEGTPILIETKGITTTGNSGDLYMEVPFIGRYTSTETSGESDIVSGWFDLGDGQKHYFGKVNIDTNEALNDPEYLKQSTGFRENILPKDATEVKNGITIPAVHENYYVRLWYSSDDQQYMITNHVSSDYSYVKREGSTHIPAEIKRRLPALEKGDPSAPLLYAVGLGANGLTEFKPTYHFDFPDEITSTGIVMPLNNVTDDYADYESYNPAQPGYTVVVTGNDGSKITQRLLAGESYNPITGSIDHFGNFSKGEKLAEGVKIAAYDVTPDKEYYASAYLNYYSVHSSSPLNDITTGYINILGYLNTKAQSDVEYISNVVVESANKYVPVQFKTKKIDELKLPVIVDDLPMSSNNGNQQTILNLNDTYSIQLRAYGVKYVGNARVNLDAGGTLQGKPNKTATDLPGHALNIPFGTVKEPILYFTVPNQMTIENISGTNQFYKVYWAEGSVPKPQITRKQNLDGQVVYILDWTGTGFELSSKMVITFNMRVKKQGLNDFDPAQTEETLYAYEDVANKKTLDLYTEQQLKAKGVSIEGLKAYKPNVDSTNNTSWLQISGDLSETTLLGSYKTKMTFADGTSADTMMLGSSSNRYYLRIIAPVEVRPAPLIKGTKDAELGITGVNYPVKDYYEVDGKKVGLQELQLGMVNNTADPLKGVISVMNLPQVGEKDGNDLSSNATEQGFTLNISEQGKLAFDPTNNNAKDAHTLYYSTSPVTLSSDGTTLRFANGTVWTRGQALPSELLTAQQVTDWSTIKALVMYIPSLSEGNQILYHFNAYSPTSETNMSKRVKLLQVGGYEKQASLVMGDVTDSYATYATLRIVDQAGNQINGYKEVRGQAILDPDTHEYVVENKDLFGEAGKALVLDPPATITGYKFVQNNFSSTVLQADGSTVVTRSYQVDRARVLEGSLSGPVLAEATGDPQANTGNNFQADPTGVSEITFNLTDAQLARKGYKYKITVVDRNNKELVDKNGRTDYDTLAEALEAHGMFDNNNDRYGATQNFIVNYIGNFQKAVIISQNDPAKEIPMSVNEAGVVSPYYSDGQSGQVMFYNEDGAPLISDNTLLGNGTPAFKRQDYRYTVTAPDGTTYSSIDKAMGAKLKFDNTENDGEVDRDIQVYRIDYVKDLQNLRLTIIDDEGDLDGSGAKILVDNVELGSGLSGSVVDEETKTSYASWIKRYTDQGYVVVRQDELPTNYDNDPTVDQTVVVHLKHGTEEKAGSSKTLVQRINYVYESGVKKGEEAAPRYSKAFTFTSVDTIDKVTKKVIRTVWSPDQTAPVVVSPTIKGYDLSRSEIQQIVSVDSTDSELTHTVLYYPEIQTLNVKIIDDTLGETIIQGTLATGYTNAELPASVYQQYQNYIDAYTNAGYVLVSKDLLPANFDEDSTVDQEVVVHLKHGTKQEAGVDKTVTQTITYVYGNGPKTGQKAADDYTKAYVFTSVNTLDAVTGEVLKTTWSPAQETTAVTSPTVAGYVADKAKVASQSVSHDTSDLNEVVTYTAGDQTVKVHYIDVYGVEGDYSPTSGTELKERLQTLTGEAEASYTNTLWDYAQAGYELVQAQPEATAGNFDTDPSTDQNYYVYLTHAMKQVAGKPVTITQMINYVYGNGPRAGQKAADSSSKAHTFTPTYTVDQVTKQNVGEPVWTPENAEFSAVVSPTIAGYTPDKGEIEAITITPSSENSEHTVYYNANQQKLTYTVIDDGDGNKVLVDQSQLATGDSDSVISASVLQAYQNIINGYQKQGYVLVSADSLPANFDNNDEVDQNVVIHLNHGTKQEAGVDKTVTQTITYVYGNGPKTGQKAADDYTKAYVFTSVNTLDAVTGEVLKTTWSPAQETTAVTSPTVAGYVADKAKVASQSVSHDTSDLNEVVTYTAGDQTVKVHYIDVYGVEGDYSPTSGTELKERLQTLTGEAEASYTNTLWDYAQAGYELVQAQPEATAGNFDTDPSTDQNYYVYLTHAMKQVAGKPVTITQMINYVYGNGPRAGQKAADSSSKAHTFTPTYTVDQVTKQNVGEPVWTPENAEFSAVVSPTIAGYTPDKGEIEAITITPSSENSEHTVYYNANQQKLTYTVIDDGDGNKVLVDQSQLATGDSDSVISASVLQAYQNIINSYQKQGYVLVSADSLPANFDNNDEVDQNVVIHLNHGTKQEAGVDKTVTQTITYVYGNGPKTGQKAADDYTKAYVFTSVNTLDAVTGEVLKTTWSPAQETTAVTSPTVAGYVADKAKVASQSVSHDTSDLNEVVTYTAGDQTVKVHYIDVYGVEGDYSPTSGTELKERLQTLTGEAEASYTNTLWDYAQAGYELVQAQPEATAGNFDTDPSTDQNYYVYLTHAMKQVAGKPVTITQMINYVYGNGPRAGQKAADSSSKAHTFTPTYTVDQVTKQNVGEPVWTPENAEFSAVVSPTIAGYTPDKGEIEAITITPSSENSEHTVYYNANQQKLTYTVIDDGDGNKVLVDQSQLATGDSDSVISASVLQAYQNIINGYQKQGYVLVSADSLPANFDNNDEVDQNVVIHLNHGTKQEAGVDKTVTQTITYVYGNGPKTGQKAADDYTKAYVFTSVNTLDAVTGEVLKTTWSPAQETTAITSPTVAGYVADKAKVASQSVSHDTSDLNEVVTYTAGDQTVKVHYIDVYGVEGDSYSPTSGTELKERLQTLTGEAEASYTNTLWDYAQAGYELVQAQPEATAGNFDTDPSTDQNYYVYLTHAMKQVAGKPVTITQMINYVYGNGPRAGQKAADSSSKAHTFTPTYTVDQVTKQNVGEPVWTPENAEFSAVVSPTIAGYTPDKGEIEAITITPSSENSEHTVYYNANQQKLTYTVIDDGDGNKVLVDQSQLATGDSDSVISASVLQDYQNIINGYQKQGYVLVSADNLPANFDNNDEVDQNVVIHLNHGTKQEAGTDKTVTQTITYVYGNGPKTGQKAADDYTKAYVFTSVNTLDAVTGEVLRTTWSPAQETTAVTSPTVAGYVADKAKVASQSVSHDTSDLNEVVTYTAGDQTVKVHYIDVYGVEGDYSPTSGTELKERLQTLTGEAEASYTNTLWDYAQAGYELVQAQPEATAGNFDTDPSTDQNYYVYLTHAMKQVAGKPVTITQMINYVYGNGPRAGQKAADSSSKAHTFTPTYTVDQVTKQNVGEPVWTPENAEFSAVVSPTIAGYTPDKGEIEAITITPSSENSEHTVYYNANQQKLTYTVIDDGDGNKVLVDQSQLATGDSDSVISASVLQAYQNIINGYQKQGYVLVSADSLPANFDNNDEVDQNVVIHLNHGTKQEAGVDKTVTQTITYVYGNGPKTGQKAADDYTKAYVFTSVNTLDAVTGEVLKTTWSPAQETTAVTSPTVAGYVADKAKVASQSVSHDTSDLNEVVTYTAGDQTVKVHYIDVYGVEGDYSPTSGTELKERLQTLTGEAEASYTNTLWDYAQAGYELVQAQPEATAGNFDTDPSTDQNYYVYLTHAMKQVAGKPVTITQMINYVYGNGPRAGQKAADSSSKAHTFTPTYTVDQVTKQNVGEPVWTPENAEFSAVVSPTIAGYTPDKGEIEAITITPSSENSEHTVYYNANQQKLTYTVIDDGDGNKVLVDQSQLATGDSDSVISASVLQAYQNIINSYQKQGYVLVSADSLPANFDNNDEVDQNVVIHLNHGTKQEAGVDKTVTQTITYVYGNGPKTGQKAADDYTKAYVFTSVNTLDAVTGEVLKTTWSPAQETTAVTSPTVAGYVADKAKVASQSVSHDTSDLNEVVTYTAGDQTVKVHYIDVYGVEGDYSPTSGTELKERLQTLTGEAEASYTNTLWDYAQAGYELVQAQPEATAGNFDTDPSTDQNYYVYLTHAMKQVAGKPVTITQMINYVYGNGPRAGQKAADSSSKAHTFTPTYTVDQVTKQNVGEPVWTPENAEFSAVVSPTIAGYTPDKGEIEAITITPSSENSEHTVYYNANQQKLTYTVIDDGDGNKVLVDQSQLATGDSDSVISASVLQAYQNIINGYQKQGYVLVSADSLPANFDNNDEVDQNVVIHLNHGTKQEAGVDKTVTQTITYVYGNGPKTGQKAADDYTKAYVFTSVNTLDAVTGEVLKTTWSPAQETTAITSPTVAGYVADKAKVASQSVSHDTSDLNEVVTYTAGDQTVKVHYIDVYGVEGDSYSPTSGTELKERLQTLTGEAEASYTNTLWDYAQAGYELVQAQPEATAGNFDTDPSTDQNYYVYLTHAMKQVAGKPVTITQMINYVYGNGPRAGQKAADSSSKAHTFTPTYTVDQVTKQNVGEPVWTPENAEFSAVVSPTIAGYTPDKGEIEAITITPSSENSEHTVYYNANQQKLTYTVIDDGDGNKVLVDQSQLATGDSDSVISASVLQDYQNIINGYQKQGYVLVSADNLPANFDNNDEVDQNVVIHLNHGTKQEAGTDKTVTQTITYVYGNGPKTGQKAADDYTKAYVFTSVNTLDAVTGEVLRTTWSPAQETTAVTSPTVAGYVADKAKVASQSVSHDTSDLNEVVTYTAGDQTVKVHYIDVYGVEGDYSPTSGTELKERLQTLTGEAEASYTNTLWDYAQAGYELVQAQPEATAGNFDTDPSTDQNYYVYLTHAMKQVEGTPVKVSRTINYIYRTGSKAGQPVVPKDKIVKVFIPTYMIDQVTKQTVGTPTWSPDKIELEQVSSPSIAGYTPDKQFVEGAFITPTSDDIEETVYYDAEIQNVTYTIIDNTEDKVLVADEVLTRGESGTNLTVTSLQEYQQIIEAYRQKGYEIVKHDILPASFDSDSTVDQNVQIRVVHGMFTRAGADKQVTQTINYVYGNGPAKAMPAAPSYTKTYIFTSEETVDKVTGKVVRTVWSPVQSTSVVESPSITGYVADKSEVSAVQVKYDTADMEETISYYAGEQLVNIHYIDINGKDITTDILPSDGTEIAQFAQHLTGEAGADYTNQLSDYLVAGYELVYAQKEATAGTFDEDPGKGQDYYVYLKHGTETLVGTSVTIKDTINYIYGNGPHVGEPVVTASVITRTFIPTYTVDKVTGETIGTIWSGDGTIDPSVVPTIAGYTPDRLVIAGRVLTPDMQDQSQTVYYTMTEEPTTPDKVVERSARRTHVEKQAEKRSASFETGQKYDEMQIVSREVVEELPQTGDEKDKASLILGLGLLSGATLLGTTELGQKRRKKKRD</sequence>
<keyword evidence="2" id="KW-0964">Secreted</keyword>
<dbReference type="Pfam" id="PF19258">
    <property type="entry name" value="KxYKxGKxW_sig"/>
    <property type="match status" value="1"/>
</dbReference>
<evidence type="ECO:0000313" key="7">
    <source>
        <dbReference type="EMBL" id="QIA89790.1"/>
    </source>
</evidence>
<dbReference type="Pfam" id="PF17965">
    <property type="entry name" value="MucBP_2"/>
    <property type="match status" value="21"/>
</dbReference>
<reference evidence="7 8" key="1">
    <citation type="journal article" date="2019" name="Nat. Med.">
        <title>Preventing dysbiosis of the neonatal mouse intestinal microbiome protects against late-onset sepsis.</title>
        <authorList>
            <person name="Singer J.R."/>
            <person name="Blosser E.G."/>
            <person name="Zindl C.L."/>
            <person name="Silberger D.J."/>
            <person name="Conlan S."/>
            <person name="Laufer V.A."/>
            <person name="DiToro D."/>
            <person name="Deming C."/>
            <person name="Kumar R."/>
            <person name="Morrow C.D."/>
            <person name="Segre J.A."/>
            <person name="Gray M.J."/>
            <person name="Randolph D.A."/>
            <person name="Weaver C.T."/>
        </authorList>
    </citation>
    <scope>NUCLEOTIDE SEQUENCE [LARGE SCALE GENOMIC DNA]</scope>
    <source>
        <strain evidence="7 8">V10</strain>
    </source>
</reference>
<dbReference type="NCBIfam" id="TIGR03715">
    <property type="entry name" value="KxYKxGKxW"/>
    <property type="match status" value="1"/>
</dbReference>
<dbReference type="Pfam" id="PF00746">
    <property type="entry name" value="Gram_pos_anchor"/>
    <property type="match status" value="1"/>
</dbReference>
<dbReference type="PROSITE" id="PS50847">
    <property type="entry name" value="GRAM_POS_ANCHORING"/>
    <property type="match status" value="1"/>
</dbReference>
<feature type="compositionally biased region" description="Basic and acidic residues" evidence="5">
    <location>
        <begin position="71"/>
        <end position="139"/>
    </location>
</feature>
<feature type="compositionally biased region" description="Basic and acidic residues" evidence="5">
    <location>
        <begin position="211"/>
        <end position="221"/>
    </location>
</feature>
<accession>A0AAE6WHC1</accession>
<evidence type="ECO:0000256" key="5">
    <source>
        <dbReference type="SAM" id="MobiDB-lite"/>
    </source>
</evidence>
<name>A0AAE6WHC1_9LACO</name>
<gene>
    <name evidence="7" type="ORF">FEE40_06275</name>
</gene>
<evidence type="ECO:0000256" key="4">
    <source>
        <dbReference type="ARBA" id="ARBA00023088"/>
    </source>
</evidence>
<proteinExistence type="predicted"/>
<feature type="region of interest" description="Disordered" evidence="5">
    <location>
        <begin position="534"/>
        <end position="557"/>
    </location>
</feature>
<evidence type="ECO:0000313" key="8">
    <source>
        <dbReference type="Proteomes" id="UP000463931"/>
    </source>
</evidence>